<feature type="transmembrane region" description="Helical" evidence="6">
    <location>
        <begin position="267"/>
        <end position="295"/>
    </location>
</feature>
<dbReference type="HOGENOM" id="CLU_032033_1_0_9"/>
<evidence type="ECO:0000256" key="6">
    <source>
        <dbReference type="SAM" id="Phobius"/>
    </source>
</evidence>
<reference evidence="8 9" key="1">
    <citation type="journal article" date="2015" name="J. Biotechnol.">
        <title>Complete genome sequence of a malodorant-producing acetogen, Clostridium scatologenes ATCC 25775(T).</title>
        <authorList>
            <person name="Zhu Z."/>
            <person name="Guo T."/>
            <person name="Zheng H."/>
            <person name="Song T."/>
            <person name="Ouyang P."/>
            <person name="Xie J."/>
        </authorList>
    </citation>
    <scope>NUCLEOTIDE SEQUENCE [LARGE SCALE GENOMIC DNA]</scope>
    <source>
        <strain evidence="8 9">ATCC 25775</strain>
    </source>
</reference>
<organism evidence="8 9">
    <name type="scientific">Clostridium scatologenes</name>
    <dbReference type="NCBI Taxonomy" id="1548"/>
    <lineage>
        <taxon>Bacteria</taxon>
        <taxon>Bacillati</taxon>
        <taxon>Bacillota</taxon>
        <taxon>Clostridia</taxon>
        <taxon>Eubacteriales</taxon>
        <taxon>Clostridiaceae</taxon>
        <taxon>Clostridium</taxon>
    </lineage>
</organism>
<dbReference type="AlphaFoldDB" id="A0A0E3K2R2"/>
<dbReference type="PROSITE" id="PS51257">
    <property type="entry name" value="PROKAR_LIPOPROTEIN"/>
    <property type="match status" value="1"/>
</dbReference>
<dbReference type="RefSeq" id="WP_029160789.1">
    <property type="nucleotide sequence ID" value="NZ_CP009933.1"/>
</dbReference>
<evidence type="ECO:0000313" key="8">
    <source>
        <dbReference type="EMBL" id="AKA70674.1"/>
    </source>
</evidence>
<dbReference type="InterPro" id="IPR004477">
    <property type="entry name" value="ComEC_N"/>
</dbReference>
<feature type="transmembrane region" description="Helical" evidence="6">
    <location>
        <begin position="340"/>
        <end position="366"/>
    </location>
</feature>
<evidence type="ECO:0000259" key="7">
    <source>
        <dbReference type="Pfam" id="PF03772"/>
    </source>
</evidence>
<accession>A0A0E3K2R2</accession>
<sequence length="593" mass="68523">MKKPLVYYTISLFMGCLSTLMLFKSSIVGAVIAASFFAICFFTLDKKFLFINVSFFFVGVFSFMIYFYIEIPQNVSIRVAEKKNYYYMANYKGRKLILKGNIAKIKEGEKINAHGKFKKEVDFERGVVGVYTLNSCEYCKKDFIFYLYQVKRNIYVQLKQNLGEDKAAVIMSLCYGDTQYLSKDSKSQFQKLGVIHAISVSGFHIAIIYKVLEKFIGLRLAIVFSLIYVLFTGMQPATIRSFIMILVFKLSKVLFKNYDNISSLSLAALVILLVKPCYITDIGFMLSFLSTLGILIYYKKICRILYKIPQKLNETLSVTLSSQIFSLPYIAFTIKNFSSGFIIGNLFLLPIYSIIVILGNLALLLCGSKILFEFICKVLNFVMIALDGANYLILKICPEVSNLTYLDGTILTLIFISCLLYKHGYSKYKYIPFLLLIPMFFENYDFIPKVYCINFQNSQAVVIKYKRDSTMICNYDESSTKNIIKLKEEMNVNKVINNTEKSRIVKLNNNLYVKNIHYYKNDSINVCIYNGNHKFAILSSNFEKKDRSIFNNYNKVEVLPVYLKNDNKTYSNYSNEEKCILYAIIFNEIYKLN</sequence>
<dbReference type="STRING" id="1548.CSCA_3549"/>
<keyword evidence="2" id="KW-1003">Cell membrane</keyword>
<evidence type="ECO:0000256" key="4">
    <source>
        <dbReference type="ARBA" id="ARBA00022989"/>
    </source>
</evidence>
<dbReference type="EMBL" id="CP009933">
    <property type="protein sequence ID" value="AKA70674.1"/>
    <property type="molecule type" value="Genomic_DNA"/>
</dbReference>
<keyword evidence="3 6" id="KW-0812">Transmembrane</keyword>
<dbReference type="Pfam" id="PF03772">
    <property type="entry name" value="Competence"/>
    <property type="match status" value="1"/>
</dbReference>
<dbReference type="NCBIfam" id="TIGR00360">
    <property type="entry name" value="ComEC_N-term"/>
    <property type="match status" value="1"/>
</dbReference>
<feature type="transmembrane region" description="Helical" evidence="6">
    <location>
        <begin position="316"/>
        <end position="334"/>
    </location>
</feature>
<dbReference type="KEGG" id="csq:CSCA_3549"/>
<name>A0A0E3K2R2_CLOSL</name>
<dbReference type="PANTHER" id="PTHR30619:SF1">
    <property type="entry name" value="RECOMBINATION PROTEIN 2"/>
    <property type="match status" value="1"/>
</dbReference>
<evidence type="ECO:0000313" key="9">
    <source>
        <dbReference type="Proteomes" id="UP000033115"/>
    </source>
</evidence>
<evidence type="ECO:0000256" key="2">
    <source>
        <dbReference type="ARBA" id="ARBA00022475"/>
    </source>
</evidence>
<gene>
    <name evidence="8" type="ORF">CSCA_3549</name>
</gene>
<proteinExistence type="predicted"/>
<evidence type="ECO:0000256" key="5">
    <source>
        <dbReference type="ARBA" id="ARBA00023136"/>
    </source>
</evidence>
<dbReference type="Proteomes" id="UP000033115">
    <property type="component" value="Chromosome"/>
</dbReference>
<dbReference type="GO" id="GO:0005886">
    <property type="term" value="C:plasma membrane"/>
    <property type="evidence" value="ECO:0007669"/>
    <property type="project" value="UniProtKB-SubCell"/>
</dbReference>
<feature type="transmembrane region" description="Helical" evidence="6">
    <location>
        <begin position="50"/>
        <end position="69"/>
    </location>
</feature>
<feature type="domain" description="ComEC/Rec2-related protein" evidence="7">
    <location>
        <begin position="173"/>
        <end position="390"/>
    </location>
</feature>
<feature type="transmembrane region" description="Helical" evidence="6">
    <location>
        <begin position="192"/>
        <end position="209"/>
    </location>
</feature>
<keyword evidence="5 6" id="KW-0472">Membrane</keyword>
<feature type="transmembrane region" description="Helical" evidence="6">
    <location>
        <begin position="378"/>
        <end position="396"/>
    </location>
</feature>
<dbReference type="InterPro" id="IPR052159">
    <property type="entry name" value="Competence_DNA_uptake"/>
</dbReference>
<dbReference type="PANTHER" id="PTHR30619">
    <property type="entry name" value="DNA INTERNALIZATION/COMPETENCE PROTEIN COMEC/REC2"/>
    <property type="match status" value="1"/>
</dbReference>
<keyword evidence="4 6" id="KW-1133">Transmembrane helix</keyword>
<evidence type="ECO:0000256" key="3">
    <source>
        <dbReference type="ARBA" id="ARBA00022692"/>
    </source>
</evidence>
<feature type="transmembrane region" description="Helical" evidence="6">
    <location>
        <begin position="28"/>
        <end position="44"/>
    </location>
</feature>
<evidence type="ECO:0000256" key="1">
    <source>
        <dbReference type="ARBA" id="ARBA00004651"/>
    </source>
</evidence>
<keyword evidence="9" id="KW-1185">Reference proteome</keyword>
<protein>
    <submittedName>
        <fullName evidence="8">ComEC/Rec2-related protein</fullName>
    </submittedName>
</protein>
<feature type="transmembrane region" description="Helical" evidence="6">
    <location>
        <begin position="402"/>
        <end position="421"/>
    </location>
</feature>
<comment type="subcellular location">
    <subcellularLocation>
        <location evidence="1">Cell membrane</location>
        <topology evidence="1">Multi-pass membrane protein</topology>
    </subcellularLocation>
</comment>